<keyword evidence="3" id="KW-0413">Isomerase</keyword>
<evidence type="ECO:0000313" key="3">
    <source>
        <dbReference type="EMBL" id="MDK3075041.1"/>
    </source>
</evidence>
<accession>A0ABT7FIS3</accession>
<dbReference type="RefSeq" id="WP_284486972.1">
    <property type="nucleotide sequence ID" value="NZ_JASNJE010000029.1"/>
</dbReference>
<keyword evidence="1" id="KW-1133">Transmembrane helix</keyword>
<dbReference type="Proteomes" id="UP001227126">
    <property type="component" value="Unassembled WGS sequence"/>
</dbReference>
<keyword evidence="1" id="KW-0812">Transmembrane</keyword>
<proteinExistence type="predicted"/>
<feature type="transmembrane region" description="Helical" evidence="1">
    <location>
        <begin position="12"/>
        <end position="28"/>
    </location>
</feature>
<gene>
    <name evidence="3" type="ORF">QO034_18285</name>
</gene>
<dbReference type="GO" id="GO:0016853">
    <property type="term" value="F:isomerase activity"/>
    <property type="evidence" value="ECO:0007669"/>
    <property type="project" value="UniProtKB-KW"/>
</dbReference>
<dbReference type="InterPro" id="IPR000297">
    <property type="entry name" value="PPIase_PpiC"/>
</dbReference>
<evidence type="ECO:0000256" key="1">
    <source>
        <dbReference type="SAM" id="Phobius"/>
    </source>
</evidence>
<comment type="caution">
    <text evidence="3">The sequence shown here is derived from an EMBL/GenBank/DDBJ whole genome shotgun (WGS) entry which is preliminary data.</text>
</comment>
<organism evidence="3 4">
    <name type="scientific">Sedimentitalea xiamensis</name>
    <dbReference type="NCBI Taxonomy" id="3050037"/>
    <lineage>
        <taxon>Bacteria</taxon>
        <taxon>Pseudomonadati</taxon>
        <taxon>Pseudomonadota</taxon>
        <taxon>Alphaproteobacteria</taxon>
        <taxon>Rhodobacterales</taxon>
        <taxon>Paracoccaceae</taxon>
        <taxon>Sedimentitalea</taxon>
    </lineage>
</organism>
<keyword evidence="4" id="KW-1185">Reference proteome</keyword>
<dbReference type="EMBL" id="JASNJE010000029">
    <property type="protein sequence ID" value="MDK3075041.1"/>
    <property type="molecule type" value="Genomic_DNA"/>
</dbReference>
<dbReference type="Pfam" id="PF13145">
    <property type="entry name" value="Rotamase_2"/>
    <property type="match status" value="1"/>
</dbReference>
<name>A0ABT7FIS3_9RHOB</name>
<evidence type="ECO:0000259" key="2">
    <source>
        <dbReference type="Pfam" id="PF13145"/>
    </source>
</evidence>
<sequence length="280" mass="30506">MTIKSIIRSPLLHFFILGGLVFGLYALMNPPGAQPPRDDVLRFSETEADRLADAFTAAWGRPPTEAEARGLVRDWAVEEAMVREALTLGLDQGDAIIRNRLRTKMEFLAEAPAAAMTPDDETLRAFYDDNRDRYARPAMLGFAQVLLPEDADAEEIDALRAALAQGADPSGVGQATMLPPSMDGMPVPAIERVFGGGFGAAVAALPPQLWSGPVTSGYGRHLVMVQTVQETAAPALDTVRDRVLADWRSEQARKMRAAYTDGLLRRYTLDLPGEDGEERP</sequence>
<protein>
    <submittedName>
        <fullName evidence="3">Peptidylprolyl isomerase</fullName>
    </submittedName>
</protein>
<keyword evidence="1" id="KW-0472">Membrane</keyword>
<reference evidence="3 4" key="1">
    <citation type="submission" date="2023-05" db="EMBL/GenBank/DDBJ databases">
        <title>Sedimentitalea sp. nov. JM2-8.</title>
        <authorList>
            <person name="Huang J."/>
        </authorList>
    </citation>
    <scope>NUCLEOTIDE SEQUENCE [LARGE SCALE GENOMIC DNA]</scope>
    <source>
        <strain evidence="3 4">JM2-8</strain>
    </source>
</reference>
<feature type="domain" description="PpiC" evidence="2">
    <location>
        <begin position="118"/>
        <end position="241"/>
    </location>
</feature>
<evidence type="ECO:0000313" key="4">
    <source>
        <dbReference type="Proteomes" id="UP001227126"/>
    </source>
</evidence>